<proteinExistence type="predicted"/>
<evidence type="ECO:0000313" key="8">
    <source>
        <dbReference type="EMBL" id="CAF4458351.1"/>
    </source>
</evidence>
<evidence type="ECO:0000256" key="4">
    <source>
        <dbReference type="ARBA" id="ARBA00023136"/>
    </source>
</evidence>
<dbReference type="EMBL" id="CAJNYU010003619">
    <property type="protein sequence ID" value="CAF3687647.1"/>
    <property type="molecule type" value="Genomic_DNA"/>
</dbReference>
<dbReference type="Pfam" id="PF00001">
    <property type="entry name" value="7tm_1"/>
    <property type="match status" value="1"/>
</dbReference>
<dbReference type="Proteomes" id="UP000663862">
    <property type="component" value="Unassembled WGS sequence"/>
</dbReference>
<evidence type="ECO:0000259" key="6">
    <source>
        <dbReference type="PROSITE" id="PS50262"/>
    </source>
</evidence>
<keyword evidence="2 5" id="KW-0812">Transmembrane</keyword>
<feature type="domain" description="G-protein coupled receptors family 1 profile" evidence="6">
    <location>
        <begin position="1"/>
        <end position="186"/>
    </location>
</feature>
<keyword evidence="4 5" id="KW-0472">Membrane</keyword>
<dbReference type="Gene3D" id="1.20.1070.10">
    <property type="entry name" value="Rhodopsin 7-helix transmembrane proteins"/>
    <property type="match status" value="1"/>
</dbReference>
<dbReference type="InterPro" id="IPR017452">
    <property type="entry name" value="GPCR_Rhodpsn_7TM"/>
</dbReference>
<accession>A0A818TRM6</accession>
<name>A0A818TRM6_9BILA</name>
<evidence type="ECO:0000256" key="5">
    <source>
        <dbReference type="SAM" id="Phobius"/>
    </source>
</evidence>
<sequence>MSSTATTIAILPNDTANYSIVVPISVGFAILAVICSALILVTIVSHRRRMHTANHLLIGDICAWSIFCCAAQSNHFILIGIQWILAILVSSPAIVTTDIFFRYHSHCLVTGIYTYYTFVAYYFVPTLLFFVIYAYVYCRVRRSSAQTSERTGGRQQQNRDFKIFRNLMILFIIYLSGGIPTTIFIFTFIDIFYSFGIIFVSFTIFIEKSATFFLDRELFNVFKTLIHRKSTNVSPATT</sequence>
<dbReference type="GO" id="GO:0004930">
    <property type="term" value="F:G protein-coupled receptor activity"/>
    <property type="evidence" value="ECO:0007669"/>
    <property type="project" value="InterPro"/>
</dbReference>
<comment type="subcellular location">
    <subcellularLocation>
        <location evidence="1">Membrane</location>
    </subcellularLocation>
</comment>
<comment type="caution">
    <text evidence="7">The sequence shown here is derived from an EMBL/GenBank/DDBJ whole genome shotgun (WGS) entry which is preliminary data.</text>
</comment>
<evidence type="ECO:0000256" key="2">
    <source>
        <dbReference type="ARBA" id="ARBA00022692"/>
    </source>
</evidence>
<feature type="transmembrane region" description="Helical" evidence="5">
    <location>
        <begin position="183"/>
        <end position="206"/>
    </location>
</feature>
<dbReference type="Proteomes" id="UP000663869">
    <property type="component" value="Unassembled WGS sequence"/>
</dbReference>
<dbReference type="AlphaFoldDB" id="A0A818TRM6"/>
<feature type="transmembrane region" description="Helical" evidence="5">
    <location>
        <begin position="115"/>
        <end position="138"/>
    </location>
</feature>
<reference evidence="7" key="1">
    <citation type="submission" date="2021-02" db="EMBL/GenBank/DDBJ databases">
        <authorList>
            <person name="Nowell W R."/>
        </authorList>
    </citation>
    <scope>NUCLEOTIDE SEQUENCE</scope>
</reference>
<organism evidence="7 9">
    <name type="scientific">Rotaria socialis</name>
    <dbReference type="NCBI Taxonomy" id="392032"/>
    <lineage>
        <taxon>Eukaryota</taxon>
        <taxon>Metazoa</taxon>
        <taxon>Spiralia</taxon>
        <taxon>Gnathifera</taxon>
        <taxon>Rotifera</taxon>
        <taxon>Eurotatoria</taxon>
        <taxon>Bdelloidea</taxon>
        <taxon>Philodinida</taxon>
        <taxon>Philodinidae</taxon>
        <taxon>Rotaria</taxon>
    </lineage>
</organism>
<feature type="transmembrane region" description="Helical" evidence="5">
    <location>
        <begin position="159"/>
        <end position="177"/>
    </location>
</feature>
<keyword evidence="3 5" id="KW-1133">Transmembrane helix</keyword>
<evidence type="ECO:0000256" key="3">
    <source>
        <dbReference type="ARBA" id="ARBA00022989"/>
    </source>
</evidence>
<evidence type="ECO:0000256" key="1">
    <source>
        <dbReference type="ARBA" id="ARBA00004370"/>
    </source>
</evidence>
<dbReference type="GO" id="GO:0016020">
    <property type="term" value="C:membrane"/>
    <property type="evidence" value="ECO:0007669"/>
    <property type="project" value="UniProtKB-SubCell"/>
</dbReference>
<dbReference type="PROSITE" id="PS50262">
    <property type="entry name" value="G_PROTEIN_RECEP_F1_2"/>
    <property type="match status" value="1"/>
</dbReference>
<evidence type="ECO:0000313" key="7">
    <source>
        <dbReference type="EMBL" id="CAF3687647.1"/>
    </source>
</evidence>
<evidence type="ECO:0000313" key="9">
    <source>
        <dbReference type="Proteomes" id="UP000663869"/>
    </source>
</evidence>
<feature type="transmembrane region" description="Helical" evidence="5">
    <location>
        <begin position="76"/>
        <end position="95"/>
    </location>
</feature>
<feature type="transmembrane region" description="Helical" evidence="5">
    <location>
        <begin position="20"/>
        <end position="44"/>
    </location>
</feature>
<protein>
    <recommendedName>
        <fullName evidence="6">G-protein coupled receptors family 1 profile domain-containing protein</fullName>
    </recommendedName>
</protein>
<dbReference type="InterPro" id="IPR000276">
    <property type="entry name" value="GPCR_Rhodpsn"/>
</dbReference>
<gene>
    <name evidence="7" type="ORF">FME351_LOCUS26822</name>
    <name evidence="8" type="ORF">TSG867_LOCUS17584</name>
</gene>
<dbReference type="SUPFAM" id="SSF81321">
    <property type="entry name" value="Family A G protein-coupled receptor-like"/>
    <property type="match status" value="1"/>
</dbReference>
<dbReference type="CDD" id="cd00637">
    <property type="entry name" value="7tm_classA_rhodopsin-like"/>
    <property type="match status" value="1"/>
</dbReference>
<dbReference type="EMBL" id="CAJOBQ010001126">
    <property type="protein sequence ID" value="CAF4458351.1"/>
    <property type="molecule type" value="Genomic_DNA"/>
</dbReference>